<evidence type="ECO:0000313" key="2">
    <source>
        <dbReference type="Proteomes" id="UP001549799"/>
    </source>
</evidence>
<dbReference type="EMBL" id="JBEXAE010000005">
    <property type="protein sequence ID" value="MET6991190.1"/>
    <property type="molecule type" value="Genomic_DNA"/>
</dbReference>
<name>A0ABV2SWQ2_9FLAO</name>
<accession>A0ABV2SWQ2</accession>
<keyword evidence="2" id="KW-1185">Reference proteome</keyword>
<evidence type="ECO:0000313" key="1">
    <source>
        <dbReference type="EMBL" id="MET6991190.1"/>
    </source>
</evidence>
<organism evidence="1 2">
    <name type="scientific">Sediminicola arcticus</name>
    <dbReference type="NCBI Taxonomy" id="1574308"/>
    <lineage>
        <taxon>Bacteria</taxon>
        <taxon>Pseudomonadati</taxon>
        <taxon>Bacteroidota</taxon>
        <taxon>Flavobacteriia</taxon>
        <taxon>Flavobacteriales</taxon>
        <taxon>Flavobacteriaceae</taxon>
        <taxon>Sediminicola</taxon>
    </lineage>
</organism>
<evidence type="ECO:0008006" key="3">
    <source>
        <dbReference type="Google" id="ProtNLM"/>
    </source>
</evidence>
<sequence length="345" mass="39280">MNLKKSLLSALLISTIGIVAWELYWRSQDYIPTIDDNKALWAVQRDRVADLTPDNIILMGSSRTLFDIQLDNWENQTGIRPIQLANVGSSPLPVFHDIVENTAYAGTVIVGVTPGLFFSTTFPKAEPWSWPQSKVDYYQDRTYAQRINHQLSLPLQQNLALMSAGEQELDDNIDLKALLKRIKIGDRIPQGMPPFYEFGEITSLDRNLEMIERTLTDTAFANTIINVWKYFGKGAPPPDKEATMAFFLKDAEKFKARGGNLILIRCPSSGGLRAGENQVLPRKYFWDNLVEQTNVQAYHFEDYEQLKHLKCPEWSHLSAEDARYFTTELAKIMIADKAITNTKNN</sequence>
<comment type="caution">
    <text evidence="1">The sequence shown here is derived from an EMBL/GenBank/DDBJ whole genome shotgun (WGS) entry which is preliminary data.</text>
</comment>
<proteinExistence type="predicted"/>
<reference evidence="1 2" key="1">
    <citation type="submission" date="2024-07" db="EMBL/GenBank/DDBJ databases">
        <title>The genome sequence of type strain Sediminicola arcticus GDMCC 1.2805.</title>
        <authorList>
            <person name="Liu Y."/>
        </authorList>
    </citation>
    <scope>NUCLEOTIDE SEQUENCE [LARGE SCALE GENOMIC DNA]</scope>
    <source>
        <strain evidence="1 2">GDMCC 1.2805</strain>
    </source>
</reference>
<dbReference type="RefSeq" id="WP_354615643.1">
    <property type="nucleotide sequence ID" value="NZ_JBEXAE010000005.1"/>
</dbReference>
<protein>
    <recommendedName>
        <fullName evidence="3">SGNH/GDSL hydrolase family protein</fullName>
    </recommendedName>
</protein>
<gene>
    <name evidence="1" type="ORF">ABXZ36_11085</name>
</gene>
<dbReference type="Proteomes" id="UP001549799">
    <property type="component" value="Unassembled WGS sequence"/>
</dbReference>